<dbReference type="Proteomes" id="UP001428341">
    <property type="component" value="Unassembled WGS sequence"/>
</dbReference>
<protein>
    <recommendedName>
        <fullName evidence="6">Cytochrome P450</fullName>
    </recommendedName>
</protein>
<keyword evidence="1 2" id="KW-0479">Metal-binding</keyword>
<dbReference type="InterPro" id="IPR017972">
    <property type="entry name" value="Cyt_P450_CS"/>
</dbReference>
<keyword evidence="1 2" id="KW-0349">Heme</keyword>
<evidence type="ECO:0000256" key="3">
    <source>
        <dbReference type="SAM" id="Phobius"/>
    </source>
</evidence>
<dbReference type="InterPro" id="IPR001128">
    <property type="entry name" value="Cyt_P450"/>
</dbReference>
<evidence type="ECO:0008006" key="6">
    <source>
        <dbReference type="Google" id="ProtNLM"/>
    </source>
</evidence>
<proteinExistence type="inferred from homology"/>
<keyword evidence="2" id="KW-0503">Monooxygenase</keyword>
<dbReference type="PRINTS" id="PR00385">
    <property type="entry name" value="P450"/>
</dbReference>
<dbReference type="PROSITE" id="PS00086">
    <property type="entry name" value="CYTOCHROME_P450"/>
    <property type="match status" value="1"/>
</dbReference>
<feature type="binding site" description="axial binding residue" evidence="1">
    <location>
        <position position="399"/>
    </location>
    <ligand>
        <name>heme</name>
        <dbReference type="ChEBI" id="CHEBI:30413"/>
    </ligand>
    <ligandPart>
        <name>Fe</name>
        <dbReference type="ChEBI" id="CHEBI:18248"/>
    </ligandPart>
</feature>
<organism evidence="4 5">
    <name type="scientific">Citrus x changshan-huyou</name>
    <dbReference type="NCBI Taxonomy" id="2935761"/>
    <lineage>
        <taxon>Eukaryota</taxon>
        <taxon>Viridiplantae</taxon>
        <taxon>Streptophyta</taxon>
        <taxon>Embryophyta</taxon>
        <taxon>Tracheophyta</taxon>
        <taxon>Spermatophyta</taxon>
        <taxon>Magnoliopsida</taxon>
        <taxon>eudicotyledons</taxon>
        <taxon>Gunneridae</taxon>
        <taxon>Pentapetalae</taxon>
        <taxon>rosids</taxon>
        <taxon>malvids</taxon>
        <taxon>Sapindales</taxon>
        <taxon>Rutaceae</taxon>
        <taxon>Aurantioideae</taxon>
        <taxon>Citrus</taxon>
    </lineage>
</organism>
<name>A0AAP0LUV4_9ROSI</name>
<dbReference type="InterPro" id="IPR002401">
    <property type="entry name" value="Cyt_P450_E_grp-I"/>
</dbReference>
<comment type="cofactor">
    <cofactor evidence="1">
        <name>heme</name>
        <dbReference type="ChEBI" id="CHEBI:30413"/>
    </cofactor>
</comment>
<dbReference type="GO" id="GO:0005506">
    <property type="term" value="F:iron ion binding"/>
    <property type="evidence" value="ECO:0007669"/>
    <property type="project" value="InterPro"/>
</dbReference>
<keyword evidence="3" id="KW-0472">Membrane</keyword>
<evidence type="ECO:0000256" key="1">
    <source>
        <dbReference type="PIRSR" id="PIRSR602401-1"/>
    </source>
</evidence>
<evidence type="ECO:0000256" key="2">
    <source>
        <dbReference type="RuleBase" id="RU000461"/>
    </source>
</evidence>
<comment type="caution">
    <text evidence="4">The sequence shown here is derived from an EMBL/GenBank/DDBJ whole genome shotgun (WGS) entry which is preliminary data.</text>
</comment>
<feature type="transmembrane region" description="Helical" evidence="3">
    <location>
        <begin position="9"/>
        <end position="28"/>
    </location>
</feature>
<dbReference type="PANTHER" id="PTHR47951:SF8">
    <property type="entry name" value="CYTOCHROME P450 93A2-LIKE"/>
    <property type="match status" value="1"/>
</dbReference>
<dbReference type="GO" id="GO:0020037">
    <property type="term" value="F:heme binding"/>
    <property type="evidence" value="ECO:0007669"/>
    <property type="project" value="InterPro"/>
</dbReference>
<keyword evidence="5" id="KW-1185">Reference proteome</keyword>
<comment type="similarity">
    <text evidence="2">Belongs to the cytochrome P450 family.</text>
</comment>
<sequence length="461" mass="51989">MFSVIFEDTVVRVIATMSVAIIAVSWLIKKSRTPPWPPGPLGLPVLGNLLSIEPDFHRYCAKLSQVYGPIFKLKLGSKICIHISSPSLAKQILKDQDAIFANRDPPASALVTSYGLYDIVWMPNGPEWRQLRKVFVREMMSSLNLDDCALRRAEVREMVKEVYKKVGSPINLGEQMFLAILNVVMNMLWGSSLHGEERSSVGVEFRQVVGEIVEMLGKPNISDLFPTLAWLDLQGIESKTKKLVLWFDRIFDSDTVLGGTDTTSTTLEWAMAEMLQHSEIMRKVQQELDEVVGNGSIVEESHIPKLHFLQSVVKETLRLHPPLPLLVPHCPVESCTVGGYTIPKGSRVFVNVWSMHRDPEAWQNPLEFHPERFLKELGKFEYQGTNFRYLPFGSGRRICAGISLAEKMVSYVLATLLHSFEWELPQATSLDFADKFGIVLKKSDPLVAIPTARLSTPELYH</sequence>
<dbReference type="PRINTS" id="PR00463">
    <property type="entry name" value="EP450I"/>
</dbReference>
<keyword evidence="3" id="KW-1133">Transmembrane helix</keyword>
<dbReference type="SUPFAM" id="SSF48264">
    <property type="entry name" value="Cytochrome P450"/>
    <property type="match status" value="1"/>
</dbReference>
<evidence type="ECO:0000313" key="5">
    <source>
        <dbReference type="Proteomes" id="UP001428341"/>
    </source>
</evidence>
<dbReference type="AlphaFoldDB" id="A0AAP0LUV4"/>
<dbReference type="FunFam" id="1.10.630.10:FF:000207">
    <property type="entry name" value="Putative cytochrome P450 superfamily protein"/>
    <property type="match status" value="1"/>
</dbReference>
<gene>
    <name evidence="4" type="ORF">WN944_024773</name>
</gene>
<dbReference type="Gene3D" id="1.10.630.10">
    <property type="entry name" value="Cytochrome P450"/>
    <property type="match status" value="2"/>
</dbReference>
<dbReference type="EMBL" id="JBCGBO010000024">
    <property type="protein sequence ID" value="KAK9181635.1"/>
    <property type="molecule type" value="Genomic_DNA"/>
</dbReference>
<keyword evidence="1 2" id="KW-0408">Iron</keyword>
<dbReference type="PANTHER" id="PTHR47951">
    <property type="entry name" value="OS08G0547900 PROTEIN"/>
    <property type="match status" value="1"/>
</dbReference>
<reference evidence="4 5" key="1">
    <citation type="submission" date="2024-05" db="EMBL/GenBank/DDBJ databases">
        <title>Haplotype-resolved chromosome-level genome assembly of Huyou (Citrus changshanensis).</title>
        <authorList>
            <person name="Miao C."/>
            <person name="Chen W."/>
            <person name="Wu Y."/>
            <person name="Wang L."/>
            <person name="Zhao S."/>
            <person name="Grierson D."/>
            <person name="Xu C."/>
            <person name="Chen K."/>
        </authorList>
    </citation>
    <scope>NUCLEOTIDE SEQUENCE [LARGE SCALE GENOMIC DNA]</scope>
    <source>
        <strain evidence="4">01-14</strain>
        <tissue evidence="4">Leaf</tissue>
    </source>
</reference>
<dbReference type="GO" id="GO:0004497">
    <property type="term" value="F:monooxygenase activity"/>
    <property type="evidence" value="ECO:0007669"/>
    <property type="project" value="UniProtKB-KW"/>
</dbReference>
<dbReference type="GO" id="GO:0016705">
    <property type="term" value="F:oxidoreductase activity, acting on paired donors, with incorporation or reduction of molecular oxygen"/>
    <property type="evidence" value="ECO:0007669"/>
    <property type="project" value="InterPro"/>
</dbReference>
<keyword evidence="3" id="KW-0812">Transmembrane</keyword>
<dbReference type="InterPro" id="IPR036396">
    <property type="entry name" value="Cyt_P450_sf"/>
</dbReference>
<evidence type="ECO:0000313" key="4">
    <source>
        <dbReference type="EMBL" id="KAK9181635.1"/>
    </source>
</evidence>
<dbReference type="Pfam" id="PF00067">
    <property type="entry name" value="p450"/>
    <property type="match status" value="2"/>
</dbReference>
<keyword evidence="2" id="KW-0560">Oxidoreductase</keyword>
<accession>A0AAP0LUV4</accession>